<evidence type="ECO:0000313" key="2">
    <source>
        <dbReference type="EMBL" id="KAJ4427380.1"/>
    </source>
</evidence>
<feature type="region of interest" description="Disordered" evidence="1">
    <location>
        <begin position="425"/>
        <end position="455"/>
    </location>
</feature>
<name>A0ABQ8S0R6_PERAM</name>
<proteinExistence type="predicted"/>
<keyword evidence="3" id="KW-1185">Reference proteome</keyword>
<comment type="caution">
    <text evidence="2">The sequence shown here is derived from an EMBL/GenBank/DDBJ whole genome shotgun (WGS) entry which is preliminary data.</text>
</comment>
<gene>
    <name evidence="2" type="ORF">ANN_25001</name>
</gene>
<feature type="compositionally biased region" description="Basic and acidic residues" evidence="1">
    <location>
        <begin position="427"/>
        <end position="436"/>
    </location>
</feature>
<dbReference type="Proteomes" id="UP001148838">
    <property type="component" value="Unassembled WGS sequence"/>
</dbReference>
<sequence length="455" mass="52583">MDVEPHAFHDLGTRMRWCGRHHALTAFYPREGPGTQFYRRLSEPLGRSESLATRKNPLTTWDRIPDLPVHTRRTIPQLMERIVHTIQMVTPEMLSRVHEEMSEHSSGRQTYSELRVMIGVSGLLLRNSRHHLVRSKIAAALRNKGWIVEEEISGLAENGSTRRVDILAYNADIIVDPTIRFEVECHQSAEVHLEKKSKMSLQYTAGYTKWDHKRNEDVMEELQLEPVINHVKHYQNNWVNHLHRMRRDRIPKVMLHYRPNGKRSLGRPKKRLIENSTFKVCHGSLYAVMWLVDEPREFNLPTLPQRCITSAREVAYQVRRSFRRVLTDTYGNAGSGRNVNCFETCTEATSLTQKLKLASSRRLINSDVMTHFEMNTQYSTTTSTVGQGLNGTRILQLCGSSWAHYIEISYKTGFGAYNSDTTAVTKSNEKERRGLEPETLTSEFRRSSTKLRGHK</sequence>
<protein>
    <submittedName>
        <fullName evidence="2">Uncharacterized protein</fullName>
    </submittedName>
</protein>
<evidence type="ECO:0000256" key="1">
    <source>
        <dbReference type="SAM" id="MobiDB-lite"/>
    </source>
</evidence>
<accession>A0ABQ8S0R6</accession>
<reference evidence="2 3" key="1">
    <citation type="journal article" date="2022" name="Allergy">
        <title>Genome assembly and annotation of Periplaneta americana reveal a comprehensive cockroach allergen profile.</title>
        <authorList>
            <person name="Wang L."/>
            <person name="Xiong Q."/>
            <person name="Saelim N."/>
            <person name="Wang L."/>
            <person name="Nong W."/>
            <person name="Wan A.T."/>
            <person name="Shi M."/>
            <person name="Liu X."/>
            <person name="Cao Q."/>
            <person name="Hui J.H.L."/>
            <person name="Sookrung N."/>
            <person name="Leung T.F."/>
            <person name="Tungtrongchitr A."/>
            <person name="Tsui S.K.W."/>
        </authorList>
    </citation>
    <scope>NUCLEOTIDE SEQUENCE [LARGE SCALE GENOMIC DNA]</scope>
    <source>
        <strain evidence="2">PWHHKU_190912</strain>
    </source>
</reference>
<evidence type="ECO:0000313" key="3">
    <source>
        <dbReference type="Proteomes" id="UP001148838"/>
    </source>
</evidence>
<dbReference type="EMBL" id="JAJSOF020000038">
    <property type="protein sequence ID" value="KAJ4427380.1"/>
    <property type="molecule type" value="Genomic_DNA"/>
</dbReference>
<organism evidence="2 3">
    <name type="scientific">Periplaneta americana</name>
    <name type="common">American cockroach</name>
    <name type="synonym">Blatta americana</name>
    <dbReference type="NCBI Taxonomy" id="6978"/>
    <lineage>
        <taxon>Eukaryota</taxon>
        <taxon>Metazoa</taxon>
        <taxon>Ecdysozoa</taxon>
        <taxon>Arthropoda</taxon>
        <taxon>Hexapoda</taxon>
        <taxon>Insecta</taxon>
        <taxon>Pterygota</taxon>
        <taxon>Neoptera</taxon>
        <taxon>Polyneoptera</taxon>
        <taxon>Dictyoptera</taxon>
        <taxon>Blattodea</taxon>
        <taxon>Blattoidea</taxon>
        <taxon>Blattidae</taxon>
        <taxon>Blattinae</taxon>
        <taxon>Periplaneta</taxon>
    </lineage>
</organism>